<evidence type="ECO:0000313" key="2">
    <source>
        <dbReference type="EMBL" id="GHM72824.1"/>
    </source>
</evidence>
<comment type="caution">
    <text evidence="2">The sequence shown here is derived from an EMBL/GenBank/DDBJ whole genome shotgun (WGS) entry which is preliminary data.</text>
</comment>
<protein>
    <submittedName>
        <fullName evidence="2">Uncharacterized protein</fullName>
    </submittedName>
</protein>
<gene>
    <name evidence="2" type="ORF">MCC00316_11140</name>
</gene>
<organism evidence="2 3">
    <name type="scientific">Bifidobacterium longum subsp. longum</name>
    <dbReference type="NCBI Taxonomy" id="1679"/>
    <lineage>
        <taxon>Bacteria</taxon>
        <taxon>Bacillati</taxon>
        <taxon>Actinomycetota</taxon>
        <taxon>Actinomycetes</taxon>
        <taxon>Bifidobacteriales</taxon>
        <taxon>Bifidobacteriaceae</taxon>
        <taxon>Bifidobacterium</taxon>
    </lineage>
</organism>
<accession>A0AAV4L4U9</accession>
<sequence length="88" mass="9880">MRSFGSTQPYVQSSIEVEIIPLAYVKHIMIDLVHNSDKFYKSTHRLYTRRDGRTPGPHSPYTARAVSRVPRATSAMGKSSVSAMARKV</sequence>
<reference evidence="2" key="1">
    <citation type="journal article" date="2021" name="Appl. Environ. Microbiol.">
        <title>Novel 3-O-alpha-d-Galactosyl-alpha-l-Arabinofuranosidase for the Assimilation of Gum Arabic Arabinogalactan Protein in Bifidobacterium longum subsp. longum.</title>
        <authorList>
            <person name="Sasaki Y."/>
            <person name="Horigome A."/>
            <person name="Odamaki T."/>
            <person name="Xiao J.Z."/>
            <person name="Ishiwata A."/>
            <person name="Ito Y."/>
            <person name="Kitahara K."/>
            <person name="Fujita K."/>
        </authorList>
    </citation>
    <scope>NUCLEOTIDE SEQUENCE</scope>
    <source>
        <strain evidence="2">MCC00316</strain>
    </source>
</reference>
<evidence type="ECO:0000313" key="3">
    <source>
        <dbReference type="Proteomes" id="UP000663812"/>
    </source>
</evidence>
<dbReference type="AlphaFoldDB" id="A0AAV4L4U9"/>
<proteinExistence type="predicted"/>
<name>A0AAV4L4U9_BIFLL</name>
<feature type="region of interest" description="Disordered" evidence="1">
    <location>
        <begin position="48"/>
        <end position="88"/>
    </location>
</feature>
<dbReference type="EMBL" id="BNHC01000006">
    <property type="protein sequence ID" value="GHM72824.1"/>
    <property type="molecule type" value="Genomic_DNA"/>
</dbReference>
<dbReference type="Proteomes" id="UP000663812">
    <property type="component" value="Unassembled WGS sequence"/>
</dbReference>
<evidence type="ECO:0000256" key="1">
    <source>
        <dbReference type="SAM" id="MobiDB-lite"/>
    </source>
</evidence>